<dbReference type="CDD" id="cd01949">
    <property type="entry name" value="GGDEF"/>
    <property type="match status" value="1"/>
</dbReference>
<dbReference type="InterPro" id="IPR000160">
    <property type="entry name" value="GGDEF_dom"/>
</dbReference>
<dbReference type="InterPro" id="IPR000014">
    <property type="entry name" value="PAS"/>
</dbReference>
<dbReference type="InterPro" id="IPR043128">
    <property type="entry name" value="Rev_trsase/Diguanyl_cyclase"/>
</dbReference>
<dbReference type="Gene3D" id="3.30.450.40">
    <property type="match status" value="1"/>
</dbReference>
<evidence type="ECO:0000313" key="7">
    <source>
        <dbReference type="Proteomes" id="UP000044377"/>
    </source>
</evidence>
<dbReference type="CDD" id="cd00130">
    <property type="entry name" value="PAS"/>
    <property type="match status" value="1"/>
</dbReference>
<evidence type="ECO:0000256" key="1">
    <source>
        <dbReference type="ARBA" id="ARBA00012282"/>
    </source>
</evidence>
<accession>A0A0G4JS57</accession>
<dbReference type="InterPro" id="IPR052155">
    <property type="entry name" value="Biofilm_reg_signaling"/>
</dbReference>
<reference evidence="7" key="1">
    <citation type="submission" date="2015-01" db="EMBL/GenBank/DDBJ databases">
        <authorList>
            <person name="Paterson Steve"/>
        </authorList>
    </citation>
    <scope>NUCLEOTIDE SEQUENCE [LARGE SCALE GENOMIC DNA]</scope>
    <source>
        <strain evidence="7">OBR1</strain>
    </source>
</reference>
<dbReference type="FunFam" id="3.20.20.450:FF:000001">
    <property type="entry name" value="Cyclic di-GMP phosphodiesterase yahA"/>
    <property type="match status" value="1"/>
</dbReference>
<gene>
    <name evidence="6" type="ORF">BN1221_01185c</name>
</gene>
<dbReference type="GO" id="GO:0071111">
    <property type="term" value="F:cyclic-guanylate-specific phosphodiesterase activity"/>
    <property type="evidence" value="ECO:0007669"/>
    <property type="project" value="UniProtKB-EC"/>
</dbReference>
<dbReference type="SUPFAM" id="SSF55073">
    <property type="entry name" value="Nucleotide cyclase"/>
    <property type="match status" value="1"/>
</dbReference>
<dbReference type="CDD" id="cd01948">
    <property type="entry name" value="EAL"/>
    <property type="match status" value="1"/>
</dbReference>
<organism evidence="6 7">
    <name type="scientific">Brenneria goodwinii</name>
    <dbReference type="NCBI Taxonomy" id="1109412"/>
    <lineage>
        <taxon>Bacteria</taxon>
        <taxon>Pseudomonadati</taxon>
        <taxon>Pseudomonadota</taxon>
        <taxon>Gammaproteobacteria</taxon>
        <taxon>Enterobacterales</taxon>
        <taxon>Pectobacteriaceae</taxon>
        <taxon>Brenneria</taxon>
    </lineage>
</organism>
<dbReference type="SUPFAM" id="SSF55781">
    <property type="entry name" value="GAF domain-like"/>
    <property type="match status" value="1"/>
</dbReference>
<dbReference type="EC" id="3.1.4.52" evidence="1"/>
<dbReference type="STRING" id="1109412.BN1221_01185c"/>
<dbReference type="InterPro" id="IPR003018">
    <property type="entry name" value="GAF"/>
</dbReference>
<dbReference type="PROSITE" id="PS50887">
    <property type="entry name" value="GGDEF"/>
    <property type="match status" value="1"/>
</dbReference>
<evidence type="ECO:0000313" key="6">
    <source>
        <dbReference type="EMBL" id="CPR14877.1"/>
    </source>
</evidence>
<dbReference type="InterPro" id="IPR029787">
    <property type="entry name" value="Nucleotide_cyclase"/>
</dbReference>
<dbReference type="SMART" id="SM00267">
    <property type="entry name" value="GGDEF"/>
    <property type="match status" value="1"/>
</dbReference>
<dbReference type="InterPro" id="IPR035919">
    <property type="entry name" value="EAL_sf"/>
</dbReference>
<dbReference type="PANTHER" id="PTHR44757">
    <property type="entry name" value="DIGUANYLATE CYCLASE DGCP"/>
    <property type="match status" value="1"/>
</dbReference>
<dbReference type="NCBIfam" id="TIGR00254">
    <property type="entry name" value="GGDEF"/>
    <property type="match status" value="1"/>
</dbReference>
<dbReference type="Gene3D" id="3.30.450.20">
    <property type="entry name" value="PAS domain"/>
    <property type="match status" value="1"/>
</dbReference>
<dbReference type="InterPro" id="IPR001633">
    <property type="entry name" value="EAL_dom"/>
</dbReference>
<dbReference type="Pfam" id="PF13185">
    <property type="entry name" value="GAF_2"/>
    <property type="match status" value="1"/>
</dbReference>
<dbReference type="Pfam" id="PF13426">
    <property type="entry name" value="PAS_9"/>
    <property type="match status" value="1"/>
</dbReference>
<sequence length="771" mass="86051">MRFNADVKPRRVSTVFRRGYAIAMMALLIEKVNFMKSHPLKAETVTESIEEGLLAAAVNGSDSAILIARYVDGQRRTAFVNAGFTQLFGYSQQEASGHDPGTLIRCETEFGCQPDKDEVREAHHRYRVETRVYHKSGYPLWCSIALNHFYDERNNIMYAISVFTEITATKMYEVLQFPVLEALARDRPLEEVMERLCLEIESIAPEVICSVSRVDEHGCLRPLASPRLPASYSQALDGIPIGPKSGSSGTAAWLGVPVMVRDIAHNPLWEECCDLVLPLGLAACWSSPIFSSQNKVIGTLAFYFRQERGPSKFHQNLVTLSTGLCALAIERYESSEKIRLLAFFDPLTGLPNRNLFRASADNAVINAARRGNTLAVLMISLDRFKQVSGSLGAAAGDKLLCHIAECLRQQCGAADLVGKLSVDEFAMLLNIDDVRDVTAKAERLLSMLSKTVPIDGVMVTPSVTIGINLYPDNSHDMGALIQGADIALHQAKYHLRGRLGFFNKEMNEIAKRRLTLESALRKALEDFSLQLYYQPQISLKNGEIHGVEALSRWFHPEFGEISPIRFIPLAEECGLMDKLGEWVLQEACRQLADWHRRGVNVPTVSINLSPTNFHNPELPALISRILSQLSLPPDNLTIEITEEVILDGNADTMNILNKVRELGVKLSMDDFGTGFASLSYLNRINFDEVKLDQSFVHDIECHHKNRVLTDAVTHIGDKLDLCIVAEGVENETQREILAQQGYELAQGFLFSRPLPPAQLEAWSRHYGLTKR</sequence>
<dbReference type="AlphaFoldDB" id="A0A0G4JS57"/>
<dbReference type="SUPFAM" id="SSF141868">
    <property type="entry name" value="EAL domain-like"/>
    <property type="match status" value="1"/>
</dbReference>
<dbReference type="PROSITE" id="PS50883">
    <property type="entry name" value="EAL"/>
    <property type="match status" value="1"/>
</dbReference>
<dbReference type="InterPro" id="IPR029016">
    <property type="entry name" value="GAF-like_dom_sf"/>
</dbReference>
<dbReference type="Pfam" id="PF00990">
    <property type="entry name" value="GGDEF"/>
    <property type="match status" value="1"/>
</dbReference>
<evidence type="ECO:0000256" key="3">
    <source>
        <dbReference type="ARBA" id="ARBA00034290"/>
    </source>
</evidence>
<comment type="catalytic activity">
    <reaction evidence="3">
        <text>3',3'-c-di-GMP + H2O = 5'-phosphoguanylyl(3'-&gt;5')guanosine + H(+)</text>
        <dbReference type="Rhea" id="RHEA:24902"/>
        <dbReference type="ChEBI" id="CHEBI:15377"/>
        <dbReference type="ChEBI" id="CHEBI:15378"/>
        <dbReference type="ChEBI" id="CHEBI:58754"/>
        <dbReference type="ChEBI" id="CHEBI:58805"/>
        <dbReference type="EC" id="3.1.4.52"/>
    </reaction>
</comment>
<feature type="domain" description="EAL" evidence="4">
    <location>
        <begin position="513"/>
        <end position="767"/>
    </location>
</feature>
<dbReference type="Gene3D" id="3.30.70.270">
    <property type="match status" value="1"/>
</dbReference>
<protein>
    <recommendedName>
        <fullName evidence="1">cyclic-guanylate-specific phosphodiesterase</fullName>
        <ecNumber evidence="1">3.1.4.52</ecNumber>
    </recommendedName>
</protein>
<evidence type="ECO:0000256" key="2">
    <source>
        <dbReference type="ARBA" id="ARBA00022636"/>
    </source>
</evidence>
<dbReference type="PIRSF" id="PIRSF005925">
    <property type="entry name" value="Dos"/>
    <property type="match status" value="1"/>
</dbReference>
<keyword evidence="2" id="KW-0973">c-di-GMP</keyword>
<dbReference type="PANTHER" id="PTHR44757:SF2">
    <property type="entry name" value="BIOFILM ARCHITECTURE MAINTENANCE PROTEIN MBAA"/>
    <property type="match status" value="1"/>
</dbReference>
<dbReference type="EMBL" id="CGIG01000001">
    <property type="protein sequence ID" value="CPR14877.1"/>
    <property type="molecule type" value="Genomic_DNA"/>
</dbReference>
<keyword evidence="7" id="KW-1185">Reference proteome</keyword>
<evidence type="ECO:0000259" key="5">
    <source>
        <dbReference type="PROSITE" id="PS50887"/>
    </source>
</evidence>
<dbReference type="SMART" id="SM00065">
    <property type="entry name" value="GAF"/>
    <property type="match status" value="1"/>
</dbReference>
<dbReference type="Pfam" id="PF00563">
    <property type="entry name" value="EAL"/>
    <property type="match status" value="1"/>
</dbReference>
<dbReference type="Proteomes" id="UP000044377">
    <property type="component" value="Unassembled WGS sequence"/>
</dbReference>
<dbReference type="InterPro" id="IPR012226">
    <property type="entry name" value="Diguanyl_cyclase/Pdiesterase"/>
</dbReference>
<dbReference type="SMART" id="SM00052">
    <property type="entry name" value="EAL"/>
    <property type="match status" value="1"/>
</dbReference>
<proteinExistence type="predicted"/>
<evidence type="ECO:0000259" key="4">
    <source>
        <dbReference type="PROSITE" id="PS50883"/>
    </source>
</evidence>
<dbReference type="InterPro" id="IPR035965">
    <property type="entry name" value="PAS-like_dom_sf"/>
</dbReference>
<name>A0A0G4JS57_9GAMM</name>
<feature type="domain" description="GGDEF" evidence="5">
    <location>
        <begin position="372"/>
        <end position="504"/>
    </location>
</feature>
<dbReference type="Gene3D" id="3.20.20.450">
    <property type="entry name" value="EAL domain"/>
    <property type="match status" value="1"/>
</dbReference>
<dbReference type="NCBIfam" id="TIGR00229">
    <property type="entry name" value="sensory_box"/>
    <property type="match status" value="1"/>
</dbReference>
<dbReference type="SUPFAM" id="SSF55785">
    <property type="entry name" value="PYP-like sensor domain (PAS domain)"/>
    <property type="match status" value="1"/>
</dbReference>